<dbReference type="Pfam" id="PF03551">
    <property type="entry name" value="PadR"/>
    <property type="match status" value="1"/>
</dbReference>
<gene>
    <name evidence="3" type="ORF">F4553_000608</name>
</gene>
<comment type="caution">
    <text evidence="3">The sequence shown here is derived from an EMBL/GenBank/DDBJ whole genome shotgun (WGS) entry which is preliminary data.</text>
</comment>
<evidence type="ECO:0000259" key="2">
    <source>
        <dbReference type="Pfam" id="PF10400"/>
    </source>
</evidence>
<sequence>MTAYALREAIRDVLGHFWNESFGQIYPTLYALEADGHVIREGGQRARSSTFTITASGRARLRDLLDEPVQESPPRNGLLLRLFFGRALGPQRCADLLRQAQTQAQVRLAELEGLLVELTAAEGHTPDWPYIRLTILAGIRQARASADWAAEGLASLDAVTPDTGASS</sequence>
<keyword evidence="3" id="KW-0238">DNA-binding</keyword>
<dbReference type="PANTHER" id="PTHR43252">
    <property type="entry name" value="TRANSCRIPTIONAL REGULATOR YQJI"/>
    <property type="match status" value="1"/>
</dbReference>
<dbReference type="RefSeq" id="WP_246465805.1">
    <property type="nucleotide sequence ID" value="NZ_JACHMN010000001.1"/>
</dbReference>
<accession>A0A841BJ83</accession>
<keyword evidence="4" id="KW-1185">Reference proteome</keyword>
<dbReference type="AlphaFoldDB" id="A0A841BJ83"/>
<dbReference type="InterPro" id="IPR036388">
    <property type="entry name" value="WH-like_DNA-bd_sf"/>
</dbReference>
<dbReference type="InterPro" id="IPR036390">
    <property type="entry name" value="WH_DNA-bd_sf"/>
</dbReference>
<evidence type="ECO:0000259" key="1">
    <source>
        <dbReference type="Pfam" id="PF03551"/>
    </source>
</evidence>
<protein>
    <submittedName>
        <fullName evidence="3">DNA-binding PadR family transcriptional regulator</fullName>
    </submittedName>
</protein>
<feature type="domain" description="Transcription regulator PadR N-terminal" evidence="1">
    <location>
        <begin position="3"/>
        <end position="62"/>
    </location>
</feature>
<name>A0A841BJ83_9ACTN</name>
<proteinExistence type="predicted"/>
<dbReference type="GO" id="GO:0003677">
    <property type="term" value="F:DNA binding"/>
    <property type="evidence" value="ECO:0007669"/>
    <property type="project" value="UniProtKB-KW"/>
</dbReference>
<dbReference type="Gene3D" id="1.10.10.10">
    <property type="entry name" value="Winged helix-like DNA-binding domain superfamily/Winged helix DNA-binding domain"/>
    <property type="match status" value="1"/>
</dbReference>
<dbReference type="InterPro" id="IPR005149">
    <property type="entry name" value="Tscrpt_reg_PadR_N"/>
</dbReference>
<dbReference type="EMBL" id="JACHMN010000001">
    <property type="protein sequence ID" value="MBB5867229.1"/>
    <property type="molecule type" value="Genomic_DNA"/>
</dbReference>
<dbReference type="SUPFAM" id="SSF46785">
    <property type="entry name" value="Winged helix' DNA-binding domain"/>
    <property type="match status" value="1"/>
</dbReference>
<dbReference type="Gene3D" id="6.10.140.190">
    <property type="match status" value="1"/>
</dbReference>
<dbReference type="Pfam" id="PF10400">
    <property type="entry name" value="Vir_act_alpha_C"/>
    <property type="match status" value="1"/>
</dbReference>
<dbReference type="Proteomes" id="UP000587527">
    <property type="component" value="Unassembled WGS sequence"/>
</dbReference>
<organism evidence="3 4">
    <name type="scientific">Allocatelliglobosispora scoriae</name>
    <dbReference type="NCBI Taxonomy" id="643052"/>
    <lineage>
        <taxon>Bacteria</taxon>
        <taxon>Bacillati</taxon>
        <taxon>Actinomycetota</taxon>
        <taxon>Actinomycetes</taxon>
        <taxon>Micromonosporales</taxon>
        <taxon>Micromonosporaceae</taxon>
        <taxon>Allocatelliglobosispora</taxon>
    </lineage>
</organism>
<feature type="domain" description="Transcription regulator PadR C-terminal" evidence="2">
    <location>
        <begin position="75"/>
        <end position="156"/>
    </location>
</feature>
<evidence type="ECO:0000313" key="3">
    <source>
        <dbReference type="EMBL" id="MBB5867229.1"/>
    </source>
</evidence>
<dbReference type="PANTHER" id="PTHR43252:SF6">
    <property type="entry name" value="NEGATIVE TRANSCRIPTION REGULATOR PADR"/>
    <property type="match status" value="1"/>
</dbReference>
<reference evidence="3 4" key="1">
    <citation type="submission" date="2020-08" db="EMBL/GenBank/DDBJ databases">
        <title>Sequencing the genomes of 1000 actinobacteria strains.</title>
        <authorList>
            <person name="Klenk H.-P."/>
        </authorList>
    </citation>
    <scope>NUCLEOTIDE SEQUENCE [LARGE SCALE GENOMIC DNA]</scope>
    <source>
        <strain evidence="3 4">DSM 45362</strain>
    </source>
</reference>
<dbReference type="InterPro" id="IPR018309">
    <property type="entry name" value="Tscrpt_reg_PadR_C"/>
</dbReference>
<evidence type="ECO:0000313" key="4">
    <source>
        <dbReference type="Proteomes" id="UP000587527"/>
    </source>
</evidence>